<evidence type="ECO:0000313" key="2">
    <source>
        <dbReference type="EMBL" id="HIU58063.1"/>
    </source>
</evidence>
<name>A0A9D1MCN8_9FIRM</name>
<dbReference type="InterPro" id="IPR008136">
    <property type="entry name" value="CinA_C"/>
</dbReference>
<organism evidence="2 3">
    <name type="scientific">Candidatus Ornithomonoglobus merdipullorum</name>
    <dbReference type="NCBI Taxonomy" id="2840895"/>
    <lineage>
        <taxon>Bacteria</taxon>
        <taxon>Bacillati</taxon>
        <taxon>Bacillota</taxon>
        <taxon>Clostridia</taxon>
        <taxon>Candidatus Ornithomonoglobus</taxon>
    </lineage>
</organism>
<evidence type="ECO:0000313" key="3">
    <source>
        <dbReference type="Proteomes" id="UP000824109"/>
    </source>
</evidence>
<evidence type="ECO:0000259" key="1">
    <source>
        <dbReference type="Pfam" id="PF02464"/>
    </source>
</evidence>
<feature type="domain" description="CinA C-terminal" evidence="1">
    <location>
        <begin position="28"/>
        <end position="177"/>
    </location>
</feature>
<dbReference type="SUPFAM" id="SSF142433">
    <property type="entry name" value="CinA-like"/>
    <property type="match status" value="1"/>
</dbReference>
<dbReference type="EMBL" id="DVNB01000099">
    <property type="protein sequence ID" value="HIU58063.1"/>
    <property type="molecule type" value="Genomic_DNA"/>
</dbReference>
<dbReference type="Proteomes" id="UP000824109">
    <property type="component" value="Unassembled WGS sequence"/>
</dbReference>
<proteinExistence type="predicted"/>
<sequence>MGTRTVYRLLNNVIGRGVIMLEDINGYNEKLVEKLKKKKLHISSAESCTGGLFSAYLTAVPGASDVFSETIVTYSNEAKMRELGVRAQTLESVGAVSPETASEMARGIRHRTGADIGIGITGIAGPGGGTPEKPVGTVYISVNSEKGERTELLKSEASDRDGIRRDTCILAFRMALDMADMYDDIP</sequence>
<comment type="caution">
    <text evidence="2">The sequence shown here is derived from an EMBL/GenBank/DDBJ whole genome shotgun (WGS) entry which is preliminary data.</text>
</comment>
<protein>
    <submittedName>
        <fullName evidence="2">CinA family protein</fullName>
    </submittedName>
</protein>
<accession>A0A9D1MCN8</accession>
<dbReference type="InterPro" id="IPR036653">
    <property type="entry name" value="CinA-like_C"/>
</dbReference>
<dbReference type="Pfam" id="PF02464">
    <property type="entry name" value="CinA"/>
    <property type="match status" value="1"/>
</dbReference>
<dbReference type="NCBIfam" id="TIGR00199">
    <property type="entry name" value="PncC_domain"/>
    <property type="match status" value="1"/>
</dbReference>
<reference evidence="2" key="2">
    <citation type="journal article" date="2021" name="PeerJ">
        <title>Extensive microbial diversity within the chicken gut microbiome revealed by metagenomics and culture.</title>
        <authorList>
            <person name="Gilroy R."/>
            <person name="Ravi A."/>
            <person name="Getino M."/>
            <person name="Pursley I."/>
            <person name="Horton D.L."/>
            <person name="Alikhan N.F."/>
            <person name="Baker D."/>
            <person name="Gharbi K."/>
            <person name="Hall N."/>
            <person name="Watson M."/>
            <person name="Adriaenssens E.M."/>
            <person name="Foster-Nyarko E."/>
            <person name="Jarju S."/>
            <person name="Secka A."/>
            <person name="Antonio M."/>
            <person name="Oren A."/>
            <person name="Chaudhuri R.R."/>
            <person name="La Ragione R."/>
            <person name="Hildebrand F."/>
            <person name="Pallen M.J."/>
        </authorList>
    </citation>
    <scope>NUCLEOTIDE SEQUENCE</scope>
    <source>
        <strain evidence="2">USAMLcec3-3695</strain>
    </source>
</reference>
<dbReference type="AlphaFoldDB" id="A0A9D1MCN8"/>
<dbReference type="Gene3D" id="3.90.950.20">
    <property type="entry name" value="CinA-like"/>
    <property type="match status" value="1"/>
</dbReference>
<reference evidence="2" key="1">
    <citation type="submission" date="2020-10" db="EMBL/GenBank/DDBJ databases">
        <authorList>
            <person name="Gilroy R."/>
        </authorList>
    </citation>
    <scope>NUCLEOTIDE SEQUENCE</scope>
    <source>
        <strain evidence="2">USAMLcec3-3695</strain>
    </source>
</reference>
<gene>
    <name evidence="2" type="ORF">IAA61_09690</name>
</gene>